<keyword evidence="2" id="KW-1185">Reference proteome</keyword>
<comment type="caution">
    <text evidence="1">The sequence shown here is derived from an EMBL/GenBank/DDBJ whole genome shotgun (WGS) entry which is preliminary data.</text>
</comment>
<evidence type="ECO:0000313" key="2">
    <source>
        <dbReference type="Proteomes" id="UP000318733"/>
    </source>
</evidence>
<dbReference type="EMBL" id="VLPK01000002">
    <property type="protein sequence ID" value="TSJ40931.1"/>
    <property type="molecule type" value="Genomic_DNA"/>
</dbReference>
<dbReference type="OrthoDB" id="710556at2"/>
<sequence>MNQNDELTGTLVLVHPELSKDPAGKSGQVGIITGADLGNDTIYVGFGRNGQGLYGTDALLLLKPADQVKDLLQQHKQALSVGDYKTLFQISLLQEFRQSTANIKTAMSLALQNETVRNLSMQTLEDKLGLKRQLMPER</sequence>
<dbReference type="Proteomes" id="UP000318733">
    <property type="component" value="Unassembled WGS sequence"/>
</dbReference>
<name>A0A556MLX9_9SPHI</name>
<organism evidence="1 2">
    <name type="scientific">Mucilaginibacter corticis</name>
    <dbReference type="NCBI Taxonomy" id="2597670"/>
    <lineage>
        <taxon>Bacteria</taxon>
        <taxon>Pseudomonadati</taxon>
        <taxon>Bacteroidota</taxon>
        <taxon>Sphingobacteriia</taxon>
        <taxon>Sphingobacteriales</taxon>
        <taxon>Sphingobacteriaceae</taxon>
        <taxon>Mucilaginibacter</taxon>
    </lineage>
</organism>
<evidence type="ECO:0000313" key="1">
    <source>
        <dbReference type="EMBL" id="TSJ40931.1"/>
    </source>
</evidence>
<proteinExistence type="predicted"/>
<protein>
    <submittedName>
        <fullName evidence="1">Uncharacterized protein</fullName>
    </submittedName>
</protein>
<accession>A0A556MLX9</accession>
<dbReference type="RefSeq" id="WP_144248969.1">
    <property type="nucleotide sequence ID" value="NZ_VLPK01000002.1"/>
</dbReference>
<dbReference type="AlphaFoldDB" id="A0A556MLX9"/>
<reference evidence="1 2" key="1">
    <citation type="submission" date="2019-07" db="EMBL/GenBank/DDBJ databases">
        <authorList>
            <person name="Huq M.A."/>
        </authorList>
    </citation>
    <scope>NUCLEOTIDE SEQUENCE [LARGE SCALE GENOMIC DNA]</scope>
    <source>
        <strain evidence="1 2">MAH-19</strain>
    </source>
</reference>
<gene>
    <name evidence="1" type="ORF">FO440_14435</name>
</gene>